<name>A0AAN9HTG1_CROPI</name>
<dbReference type="PANTHER" id="PTHR47723">
    <property type="entry name" value="OS05G0353850 PROTEIN"/>
    <property type="match status" value="1"/>
</dbReference>
<dbReference type="InterPro" id="IPR002156">
    <property type="entry name" value="RNaseH_domain"/>
</dbReference>
<sequence>MKLLRCGFKINLGAGGVSFMFDNWLDVDPIFFTVPFVDIHDIALTVLDVGRDQGSKLHGLYTILPVGVKYAISSTFFGTSYEGPNTVAWRRDSEPCWVRWEPPPPSFFCLNVDGSIFGSLRRAGFSDVLCDHFGHWIFGFSKFVEVLTSLHAELLTIFIGLKLAWDKGFCFIICQSDSMPVVSLIACGVFPHQHYVVLIHAITHLLGKDWDVSLRHLLREGNQVAD</sequence>
<dbReference type="EMBL" id="JAYWIO010000007">
    <property type="protein sequence ID" value="KAK7251242.1"/>
    <property type="molecule type" value="Genomic_DNA"/>
</dbReference>
<protein>
    <recommendedName>
        <fullName evidence="1">RNase H type-1 domain-containing protein</fullName>
    </recommendedName>
</protein>
<evidence type="ECO:0000313" key="2">
    <source>
        <dbReference type="EMBL" id="KAK7251242.1"/>
    </source>
</evidence>
<feature type="domain" description="RNase H type-1" evidence="1">
    <location>
        <begin position="111"/>
        <end position="226"/>
    </location>
</feature>
<dbReference type="InterPro" id="IPR036397">
    <property type="entry name" value="RNaseH_sf"/>
</dbReference>
<organism evidence="2 3">
    <name type="scientific">Crotalaria pallida</name>
    <name type="common">Smooth rattlebox</name>
    <name type="synonym">Crotalaria striata</name>
    <dbReference type="NCBI Taxonomy" id="3830"/>
    <lineage>
        <taxon>Eukaryota</taxon>
        <taxon>Viridiplantae</taxon>
        <taxon>Streptophyta</taxon>
        <taxon>Embryophyta</taxon>
        <taxon>Tracheophyta</taxon>
        <taxon>Spermatophyta</taxon>
        <taxon>Magnoliopsida</taxon>
        <taxon>eudicotyledons</taxon>
        <taxon>Gunneridae</taxon>
        <taxon>Pentapetalae</taxon>
        <taxon>rosids</taxon>
        <taxon>fabids</taxon>
        <taxon>Fabales</taxon>
        <taxon>Fabaceae</taxon>
        <taxon>Papilionoideae</taxon>
        <taxon>50 kb inversion clade</taxon>
        <taxon>genistoids sensu lato</taxon>
        <taxon>core genistoids</taxon>
        <taxon>Crotalarieae</taxon>
        <taxon>Crotalaria</taxon>
    </lineage>
</organism>
<dbReference type="PANTHER" id="PTHR47723:SF19">
    <property type="entry name" value="POLYNUCLEOTIDYL TRANSFERASE, RIBONUCLEASE H-LIKE SUPERFAMILY PROTEIN"/>
    <property type="match status" value="1"/>
</dbReference>
<accession>A0AAN9HTG1</accession>
<proteinExistence type="predicted"/>
<dbReference type="GO" id="GO:0003676">
    <property type="term" value="F:nucleic acid binding"/>
    <property type="evidence" value="ECO:0007669"/>
    <property type="project" value="InterPro"/>
</dbReference>
<keyword evidence="3" id="KW-1185">Reference proteome</keyword>
<comment type="caution">
    <text evidence="2">The sequence shown here is derived from an EMBL/GenBank/DDBJ whole genome shotgun (WGS) entry which is preliminary data.</text>
</comment>
<dbReference type="Gene3D" id="3.30.420.10">
    <property type="entry name" value="Ribonuclease H-like superfamily/Ribonuclease H"/>
    <property type="match status" value="1"/>
</dbReference>
<reference evidence="2 3" key="1">
    <citation type="submission" date="2024-01" db="EMBL/GenBank/DDBJ databases">
        <title>The genomes of 5 underutilized Papilionoideae crops provide insights into root nodulation and disease resistanc.</title>
        <authorList>
            <person name="Yuan L."/>
        </authorList>
    </citation>
    <scope>NUCLEOTIDE SEQUENCE [LARGE SCALE GENOMIC DNA]</scope>
    <source>
        <strain evidence="2">ZHUSHIDOU_FW_LH</strain>
        <tissue evidence="2">Leaf</tissue>
    </source>
</reference>
<dbReference type="GO" id="GO:0004523">
    <property type="term" value="F:RNA-DNA hybrid ribonuclease activity"/>
    <property type="evidence" value="ECO:0007669"/>
    <property type="project" value="InterPro"/>
</dbReference>
<dbReference type="Proteomes" id="UP001372338">
    <property type="component" value="Unassembled WGS sequence"/>
</dbReference>
<gene>
    <name evidence="2" type="ORF">RIF29_34267</name>
</gene>
<evidence type="ECO:0000259" key="1">
    <source>
        <dbReference type="Pfam" id="PF13456"/>
    </source>
</evidence>
<dbReference type="InterPro" id="IPR044730">
    <property type="entry name" value="RNase_H-like_dom_plant"/>
</dbReference>
<dbReference type="Pfam" id="PF13456">
    <property type="entry name" value="RVT_3"/>
    <property type="match status" value="1"/>
</dbReference>
<evidence type="ECO:0000313" key="3">
    <source>
        <dbReference type="Proteomes" id="UP001372338"/>
    </source>
</evidence>
<dbReference type="InterPro" id="IPR012337">
    <property type="entry name" value="RNaseH-like_sf"/>
</dbReference>
<dbReference type="AlphaFoldDB" id="A0AAN9HTG1"/>
<dbReference type="SUPFAM" id="SSF53098">
    <property type="entry name" value="Ribonuclease H-like"/>
    <property type="match status" value="1"/>
</dbReference>
<dbReference type="InterPro" id="IPR053151">
    <property type="entry name" value="RNase_H-like"/>
</dbReference>
<dbReference type="CDD" id="cd06222">
    <property type="entry name" value="RNase_H_like"/>
    <property type="match status" value="1"/>
</dbReference>